<dbReference type="InterPro" id="IPR038377">
    <property type="entry name" value="Na/Glc_symporter_sf"/>
</dbReference>
<evidence type="ECO:0000256" key="9">
    <source>
        <dbReference type="ARBA" id="ARBA00023136"/>
    </source>
</evidence>
<proteinExistence type="inferred from homology"/>
<name>A0AAV4C299_9GAST</name>
<evidence type="ECO:0000256" key="12">
    <source>
        <dbReference type="SAM" id="Phobius"/>
    </source>
</evidence>
<keyword evidence="6 12" id="KW-1133">Transmembrane helix</keyword>
<gene>
    <name evidence="13" type="ORF">PoB_005222700</name>
</gene>
<evidence type="ECO:0000313" key="13">
    <source>
        <dbReference type="EMBL" id="GFO25722.1"/>
    </source>
</evidence>
<evidence type="ECO:0000256" key="6">
    <source>
        <dbReference type="ARBA" id="ARBA00022989"/>
    </source>
</evidence>
<feature type="transmembrane region" description="Helical" evidence="12">
    <location>
        <begin position="105"/>
        <end position="129"/>
    </location>
</feature>
<evidence type="ECO:0000256" key="4">
    <source>
        <dbReference type="ARBA" id="ARBA00022475"/>
    </source>
</evidence>
<sequence length="146" mass="16463">MQQELLCNLPGRPREPIFRGDYSFNTGIAHKKDASKYLVLVPILVSIMIGVYHGRKNTFKMGTHYYMMAGHSMNSLPVSLSVFGTFLSALWMLDQPELTYVYGTQRIWIAACFLIAAAIASTVFVPAFYELRVTSIYQVRLKLTGS</sequence>
<protein>
    <submittedName>
        <fullName evidence="13">Sodium-coupled monocarboxylate transporter 1-like</fullName>
    </submittedName>
</protein>
<dbReference type="Pfam" id="PF00474">
    <property type="entry name" value="SSF"/>
    <property type="match status" value="1"/>
</dbReference>
<evidence type="ECO:0000256" key="3">
    <source>
        <dbReference type="ARBA" id="ARBA00022448"/>
    </source>
</evidence>
<keyword evidence="10" id="KW-0739">Sodium transport</keyword>
<dbReference type="PANTHER" id="PTHR42985:SF40">
    <property type="entry name" value="LD47995P-RELATED"/>
    <property type="match status" value="1"/>
</dbReference>
<reference evidence="13 14" key="1">
    <citation type="journal article" date="2021" name="Elife">
        <title>Chloroplast acquisition without the gene transfer in kleptoplastic sea slugs, Plakobranchus ocellatus.</title>
        <authorList>
            <person name="Maeda T."/>
            <person name="Takahashi S."/>
            <person name="Yoshida T."/>
            <person name="Shimamura S."/>
            <person name="Takaki Y."/>
            <person name="Nagai Y."/>
            <person name="Toyoda A."/>
            <person name="Suzuki Y."/>
            <person name="Arimoto A."/>
            <person name="Ishii H."/>
            <person name="Satoh N."/>
            <person name="Nishiyama T."/>
            <person name="Hasebe M."/>
            <person name="Maruyama T."/>
            <person name="Minagawa J."/>
            <person name="Obokata J."/>
            <person name="Shigenobu S."/>
        </authorList>
    </citation>
    <scope>NUCLEOTIDE SEQUENCE [LARGE SCALE GENOMIC DNA]</scope>
</reference>
<keyword evidence="14" id="KW-1185">Reference proteome</keyword>
<evidence type="ECO:0000256" key="5">
    <source>
        <dbReference type="ARBA" id="ARBA00022692"/>
    </source>
</evidence>
<dbReference type="InterPro" id="IPR051163">
    <property type="entry name" value="Sodium:Solute_Symporter_SSF"/>
</dbReference>
<evidence type="ECO:0000256" key="10">
    <source>
        <dbReference type="ARBA" id="ARBA00023201"/>
    </source>
</evidence>
<keyword evidence="8" id="KW-0406">Ion transport</keyword>
<organism evidence="13 14">
    <name type="scientific">Plakobranchus ocellatus</name>
    <dbReference type="NCBI Taxonomy" id="259542"/>
    <lineage>
        <taxon>Eukaryota</taxon>
        <taxon>Metazoa</taxon>
        <taxon>Spiralia</taxon>
        <taxon>Lophotrochozoa</taxon>
        <taxon>Mollusca</taxon>
        <taxon>Gastropoda</taxon>
        <taxon>Heterobranchia</taxon>
        <taxon>Euthyneura</taxon>
        <taxon>Panpulmonata</taxon>
        <taxon>Sacoglossa</taxon>
        <taxon>Placobranchoidea</taxon>
        <taxon>Plakobranchidae</taxon>
        <taxon>Plakobranchus</taxon>
    </lineage>
</organism>
<dbReference type="InterPro" id="IPR001734">
    <property type="entry name" value="Na/solute_symporter"/>
</dbReference>
<keyword evidence="5 12" id="KW-0812">Transmembrane</keyword>
<keyword evidence="9 12" id="KW-0472">Membrane</keyword>
<dbReference type="Gene3D" id="1.20.1730.10">
    <property type="entry name" value="Sodium/glucose cotransporter"/>
    <property type="match status" value="1"/>
</dbReference>
<evidence type="ECO:0000256" key="7">
    <source>
        <dbReference type="ARBA" id="ARBA00023053"/>
    </source>
</evidence>
<keyword evidence="3" id="KW-0813">Transport</keyword>
<comment type="similarity">
    <text evidence="2 11">Belongs to the sodium:solute symporter (SSF) (TC 2.A.21) family.</text>
</comment>
<dbReference type="EMBL" id="BLXT01005772">
    <property type="protein sequence ID" value="GFO25722.1"/>
    <property type="molecule type" value="Genomic_DNA"/>
</dbReference>
<comment type="caution">
    <text evidence="13">The sequence shown here is derived from an EMBL/GenBank/DDBJ whole genome shotgun (WGS) entry which is preliminary data.</text>
</comment>
<feature type="transmembrane region" description="Helical" evidence="12">
    <location>
        <begin position="37"/>
        <end position="54"/>
    </location>
</feature>
<feature type="transmembrane region" description="Helical" evidence="12">
    <location>
        <begin position="75"/>
        <end position="93"/>
    </location>
</feature>
<dbReference type="GO" id="GO:0015293">
    <property type="term" value="F:symporter activity"/>
    <property type="evidence" value="ECO:0007669"/>
    <property type="project" value="TreeGrafter"/>
</dbReference>
<dbReference type="PANTHER" id="PTHR42985">
    <property type="entry name" value="SODIUM-COUPLED MONOCARBOXYLATE TRANSPORTER"/>
    <property type="match status" value="1"/>
</dbReference>
<accession>A0AAV4C299</accession>
<comment type="subcellular location">
    <subcellularLocation>
        <location evidence="1">Cell membrane</location>
        <topology evidence="1">Multi-pass membrane protein</topology>
    </subcellularLocation>
</comment>
<dbReference type="Proteomes" id="UP000735302">
    <property type="component" value="Unassembled WGS sequence"/>
</dbReference>
<evidence type="ECO:0000313" key="14">
    <source>
        <dbReference type="Proteomes" id="UP000735302"/>
    </source>
</evidence>
<evidence type="ECO:0000256" key="2">
    <source>
        <dbReference type="ARBA" id="ARBA00006434"/>
    </source>
</evidence>
<evidence type="ECO:0000256" key="8">
    <source>
        <dbReference type="ARBA" id="ARBA00023065"/>
    </source>
</evidence>
<keyword evidence="4" id="KW-1003">Cell membrane</keyword>
<evidence type="ECO:0000256" key="1">
    <source>
        <dbReference type="ARBA" id="ARBA00004651"/>
    </source>
</evidence>
<dbReference type="GO" id="GO:0005886">
    <property type="term" value="C:plasma membrane"/>
    <property type="evidence" value="ECO:0007669"/>
    <property type="project" value="UniProtKB-SubCell"/>
</dbReference>
<keyword evidence="7" id="KW-0915">Sodium</keyword>
<evidence type="ECO:0000256" key="11">
    <source>
        <dbReference type="RuleBase" id="RU362091"/>
    </source>
</evidence>
<dbReference type="PROSITE" id="PS50283">
    <property type="entry name" value="NA_SOLUT_SYMP_3"/>
    <property type="match status" value="1"/>
</dbReference>
<dbReference type="GO" id="GO:0006814">
    <property type="term" value="P:sodium ion transport"/>
    <property type="evidence" value="ECO:0007669"/>
    <property type="project" value="UniProtKB-KW"/>
</dbReference>
<dbReference type="AlphaFoldDB" id="A0AAV4C299"/>